<evidence type="ECO:0000313" key="7">
    <source>
        <dbReference type="EMBL" id="KAL2323008.1"/>
    </source>
</evidence>
<sequence length="289" mass="32146">MEVIKKGELMVATLSEDQRCLSFTHREGGRIYRHKRALIASTEFASFSFPSLPCQVSSIPMETVPNPTQLAHTPSPPSTSLSLSLSPSPALVSRLKQFVTILFFAAVSVIVLGIIADIVIIWTLVNPRFPSFQVNSVELTSLNTTATNLELTASFDISVTIRNPNRKLSVSYDKLEVVVQFDNNNIASGFVEPFWQDVKSVEPVRIRLAADSQVLPRSMLDAIAAQRAHGEVALGMALFTEVRFWWHAIFRTSVRDFKLQCDPLHLVFPPNKKKSDIGRLQATSDCYLA</sequence>
<dbReference type="Proteomes" id="UP001603857">
    <property type="component" value="Unassembled WGS sequence"/>
</dbReference>
<evidence type="ECO:0000256" key="1">
    <source>
        <dbReference type="ARBA" id="ARBA00004167"/>
    </source>
</evidence>
<keyword evidence="8" id="KW-1185">Reference proteome</keyword>
<feature type="transmembrane region" description="Helical" evidence="5">
    <location>
        <begin position="98"/>
        <end position="125"/>
    </location>
</feature>
<dbReference type="InterPro" id="IPR004864">
    <property type="entry name" value="LEA_2"/>
</dbReference>
<evidence type="ECO:0000259" key="6">
    <source>
        <dbReference type="Pfam" id="PF03168"/>
    </source>
</evidence>
<comment type="caution">
    <text evidence="7">The sequence shown here is derived from an EMBL/GenBank/DDBJ whole genome shotgun (WGS) entry which is preliminary data.</text>
</comment>
<proteinExistence type="predicted"/>
<keyword evidence="2 5" id="KW-0812">Transmembrane</keyword>
<evidence type="ECO:0000256" key="5">
    <source>
        <dbReference type="SAM" id="Phobius"/>
    </source>
</evidence>
<dbReference type="GO" id="GO:0016020">
    <property type="term" value="C:membrane"/>
    <property type="evidence" value="ECO:0007669"/>
    <property type="project" value="UniProtKB-SubCell"/>
</dbReference>
<dbReference type="PANTHER" id="PTHR31234:SF55">
    <property type="entry name" value="LATE EMBRYOGENESIS ABUNDANT (LEA) HYDROXYPROLINE-RICH GLYCOPROTEIN FAMILY"/>
    <property type="match status" value="1"/>
</dbReference>
<evidence type="ECO:0000256" key="3">
    <source>
        <dbReference type="ARBA" id="ARBA00022989"/>
    </source>
</evidence>
<gene>
    <name evidence="7" type="ORF">Fmac_027387</name>
</gene>
<protein>
    <recommendedName>
        <fullName evidence="6">Late embryogenesis abundant protein LEA-2 subgroup domain-containing protein</fullName>
    </recommendedName>
</protein>
<dbReference type="PANTHER" id="PTHR31234">
    <property type="entry name" value="LATE EMBRYOGENESIS ABUNDANT (LEA) HYDROXYPROLINE-RICH GLYCOPROTEIN FAMILY"/>
    <property type="match status" value="1"/>
</dbReference>
<keyword evidence="3 5" id="KW-1133">Transmembrane helix</keyword>
<evidence type="ECO:0000313" key="8">
    <source>
        <dbReference type="Proteomes" id="UP001603857"/>
    </source>
</evidence>
<comment type="subcellular location">
    <subcellularLocation>
        <location evidence="1">Membrane</location>
        <topology evidence="1">Single-pass membrane protein</topology>
    </subcellularLocation>
</comment>
<feature type="domain" description="Late embryogenesis abundant protein LEA-2 subgroup" evidence="6">
    <location>
        <begin position="159"/>
        <end position="229"/>
    </location>
</feature>
<dbReference type="Gene3D" id="2.60.40.1820">
    <property type="match status" value="1"/>
</dbReference>
<dbReference type="AlphaFoldDB" id="A0ABD1LHJ4"/>
<dbReference type="InterPro" id="IPR044839">
    <property type="entry name" value="NDR1-like"/>
</dbReference>
<organism evidence="7 8">
    <name type="scientific">Flemingia macrophylla</name>
    <dbReference type="NCBI Taxonomy" id="520843"/>
    <lineage>
        <taxon>Eukaryota</taxon>
        <taxon>Viridiplantae</taxon>
        <taxon>Streptophyta</taxon>
        <taxon>Embryophyta</taxon>
        <taxon>Tracheophyta</taxon>
        <taxon>Spermatophyta</taxon>
        <taxon>Magnoliopsida</taxon>
        <taxon>eudicotyledons</taxon>
        <taxon>Gunneridae</taxon>
        <taxon>Pentapetalae</taxon>
        <taxon>rosids</taxon>
        <taxon>fabids</taxon>
        <taxon>Fabales</taxon>
        <taxon>Fabaceae</taxon>
        <taxon>Papilionoideae</taxon>
        <taxon>50 kb inversion clade</taxon>
        <taxon>NPAAA clade</taxon>
        <taxon>indigoferoid/millettioid clade</taxon>
        <taxon>Phaseoleae</taxon>
        <taxon>Flemingia</taxon>
    </lineage>
</organism>
<reference evidence="7 8" key="1">
    <citation type="submission" date="2024-08" db="EMBL/GenBank/DDBJ databases">
        <title>Insights into the chromosomal genome structure of Flemingia macrophylla.</title>
        <authorList>
            <person name="Ding Y."/>
            <person name="Zhao Y."/>
            <person name="Bi W."/>
            <person name="Wu M."/>
            <person name="Zhao G."/>
            <person name="Gong Y."/>
            <person name="Li W."/>
            <person name="Zhang P."/>
        </authorList>
    </citation>
    <scope>NUCLEOTIDE SEQUENCE [LARGE SCALE GENOMIC DNA]</scope>
    <source>
        <strain evidence="7">DYQJB</strain>
        <tissue evidence="7">Leaf</tissue>
    </source>
</reference>
<evidence type="ECO:0000256" key="4">
    <source>
        <dbReference type="ARBA" id="ARBA00023136"/>
    </source>
</evidence>
<evidence type="ECO:0000256" key="2">
    <source>
        <dbReference type="ARBA" id="ARBA00022692"/>
    </source>
</evidence>
<accession>A0ABD1LHJ4</accession>
<dbReference type="Pfam" id="PF03168">
    <property type="entry name" value="LEA_2"/>
    <property type="match status" value="1"/>
</dbReference>
<dbReference type="EMBL" id="JBGMDY010000009">
    <property type="protein sequence ID" value="KAL2323008.1"/>
    <property type="molecule type" value="Genomic_DNA"/>
</dbReference>
<name>A0ABD1LHJ4_9FABA</name>
<keyword evidence="4 5" id="KW-0472">Membrane</keyword>